<gene>
    <name evidence="3" type="ORF">WJX84_009082</name>
</gene>
<evidence type="ECO:0000256" key="1">
    <source>
        <dbReference type="SAM" id="Coils"/>
    </source>
</evidence>
<comment type="caution">
    <text evidence="3">The sequence shown here is derived from an EMBL/GenBank/DDBJ whole genome shotgun (WGS) entry which is preliminary data.</text>
</comment>
<sequence length="687" mass="74941">MADNKHSPAVVEIDARAVGLVSPLPQQVRQRWDSWQADGNSVVVRREVSLDEIQSRLQAAEAKRAEIQAWVMSKARRGGKRKELSDNTEQRAQRIEEKLAIAEAKRQSSLDAVRLKASASLNRMHEAENRLAERQAQLAQRIEDSLAAADVRRAARQEAELARLMAAHAQVLDRLAQAQEKQDLQRSALNQRLEQADGVRESHLASIAANAAQNVARVREVAILMRERAAADSEDRRVALQERLDRATQQRAESVAAMAAAQPSMRSTERFLQRQAYIISGLRRKVSSRKVQRYWRTFAQKRRTTRALAIQFVGTGVTSLQLPASDEDDSEEALGGTEQATPRPQPGNAAPPAMAVMGVRTGLVDASGEVQSEAPKDAFETFAEAMQAPATLRAAQALLRRLETRAAMRHATGLSDISGMLRRLFPKTARSGQPLERYPPRVFLCAFMILNHPRVVFNTRGEREEILAVAAKEMISVFEALLAMLLEPGSSSAAVTRPSSARATPESSPQPSPASSPARPAHTLLQPAPVGHSRPPSGLTPRNLQSSFSFERAPAAQGGAVPMGIGAAVAAADAGRGVAPLSSSDSLSAGGLSFMALLTRFDQTWVSYLEQFVAWKFADVASLQTSLVLPIVPFSLLHFSAVMGTFWPPGAWEIITLLSHMQMHIFASKGRSDTYFLTMTCGLVMAE</sequence>
<feature type="region of interest" description="Disordered" evidence="2">
    <location>
        <begin position="321"/>
        <end position="351"/>
    </location>
</feature>
<reference evidence="3 4" key="1">
    <citation type="journal article" date="2024" name="Nat. Commun.">
        <title>Phylogenomics reveals the evolutionary origins of lichenization in chlorophyte algae.</title>
        <authorList>
            <person name="Puginier C."/>
            <person name="Libourel C."/>
            <person name="Otte J."/>
            <person name="Skaloud P."/>
            <person name="Haon M."/>
            <person name="Grisel S."/>
            <person name="Petersen M."/>
            <person name="Berrin J.G."/>
            <person name="Delaux P.M."/>
            <person name="Dal Grande F."/>
            <person name="Keller J."/>
        </authorList>
    </citation>
    <scope>NUCLEOTIDE SEQUENCE [LARGE SCALE GENOMIC DNA]</scope>
    <source>
        <strain evidence="3 4">SAG 2523</strain>
    </source>
</reference>
<organism evidence="3 4">
    <name type="scientific">Apatococcus fuscideae</name>
    <dbReference type="NCBI Taxonomy" id="2026836"/>
    <lineage>
        <taxon>Eukaryota</taxon>
        <taxon>Viridiplantae</taxon>
        <taxon>Chlorophyta</taxon>
        <taxon>core chlorophytes</taxon>
        <taxon>Trebouxiophyceae</taxon>
        <taxon>Chlorellales</taxon>
        <taxon>Chlorellaceae</taxon>
        <taxon>Apatococcus</taxon>
    </lineage>
</organism>
<name>A0AAW1SRF4_9CHLO</name>
<evidence type="ECO:0000256" key="2">
    <source>
        <dbReference type="SAM" id="MobiDB-lite"/>
    </source>
</evidence>
<feature type="region of interest" description="Disordered" evidence="2">
    <location>
        <begin position="493"/>
        <end position="544"/>
    </location>
</feature>
<keyword evidence="4" id="KW-1185">Reference proteome</keyword>
<dbReference type="Proteomes" id="UP001485043">
    <property type="component" value="Unassembled WGS sequence"/>
</dbReference>
<protein>
    <submittedName>
        <fullName evidence="3">Uncharacterized protein</fullName>
    </submittedName>
</protein>
<proteinExistence type="predicted"/>
<evidence type="ECO:0000313" key="4">
    <source>
        <dbReference type="Proteomes" id="UP001485043"/>
    </source>
</evidence>
<dbReference type="AlphaFoldDB" id="A0AAW1SRF4"/>
<accession>A0AAW1SRF4</accession>
<keyword evidence="1" id="KW-0175">Coiled coil</keyword>
<dbReference type="EMBL" id="JALJOV010001227">
    <property type="protein sequence ID" value="KAK9851688.1"/>
    <property type="molecule type" value="Genomic_DNA"/>
</dbReference>
<evidence type="ECO:0000313" key="3">
    <source>
        <dbReference type="EMBL" id="KAK9851688.1"/>
    </source>
</evidence>
<feature type="coiled-coil region" evidence="1">
    <location>
        <begin position="85"/>
        <end position="181"/>
    </location>
</feature>
<feature type="compositionally biased region" description="Polar residues" evidence="2">
    <location>
        <begin position="493"/>
        <end position="502"/>
    </location>
</feature>